<gene>
    <name evidence="2" type="ORF">BMF94_1781</name>
</gene>
<dbReference type="Proteomes" id="UP000237144">
    <property type="component" value="Unassembled WGS sequence"/>
</dbReference>
<sequence>MPSSTDARNANVGLNLAGKTAAVAGGTQGIGAAVGLRFAQAGANVYIIGRNEQLGREVVEKCREQAHDAGDGRTYEFIKADLSSVSEVRRVAEVLKEKSGSKGIDYLVTSQGGPPNGKYIQTSSTPAHDAHFAVQTLSRFGLAYLLASSGILKDTWVSVCAPAGEKGPEPDVDNLELEGAHRDKWMLGRVMGQAKQDSALGDAIAVQFNQHFPSLRAVHLFPGFVYTNALASASIVPRPVLWAYGYVGPLMARFTPMGNLPAWYAEIPVYIGANPSARGKGLEASNERLKPLGWPAWAEGTTGKKVWEKLKAMVEV</sequence>
<reference evidence="2 3" key="1">
    <citation type="journal article" date="2018" name="Front. Microbiol.">
        <title>Prospects for Fungal Bioremediation of Acidic Radioactive Waste Sites: Characterization and Genome Sequence of Rhodotorula taiwanensis MD1149.</title>
        <authorList>
            <person name="Tkavc R."/>
            <person name="Matrosova V.Y."/>
            <person name="Grichenko O.E."/>
            <person name="Gostincar C."/>
            <person name="Volpe R.P."/>
            <person name="Klimenkova P."/>
            <person name="Gaidamakova E.K."/>
            <person name="Zhou C.E."/>
            <person name="Stewart B.J."/>
            <person name="Lyman M.G."/>
            <person name="Malfatti S.A."/>
            <person name="Rubinfeld B."/>
            <person name="Courtot M."/>
            <person name="Singh J."/>
            <person name="Dalgard C.L."/>
            <person name="Hamilton T."/>
            <person name="Frey K.G."/>
            <person name="Gunde-Cimerman N."/>
            <person name="Dugan L."/>
            <person name="Daly M.J."/>
        </authorList>
    </citation>
    <scope>NUCLEOTIDE SEQUENCE [LARGE SCALE GENOMIC DNA]</scope>
    <source>
        <strain evidence="2 3">MD1149</strain>
    </source>
</reference>
<dbReference type="OrthoDB" id="2898509at2759"/>
<dbReference type="InterPro" id="IPR036291">
    <property type="entry name" value="NAD(P)-bd_dom_sf"/>
</dbReference>
<dbReference type="GO" id="GO:0016491">
    <property type="term" value="F:oxidoreductase activity"/>
    <property type="evidence" value="ECO:0007669"/>
    <property type="project" value="UniProtKB-KW"/>
</dbReference>
<keyword evidence="3" id="KW-1185">Reference proteome</keyword>
<dbReference type="EMBL" id="PJQD01000019">
    <property type="protein sequence ID" value="POY75149.1"/>
    <property type="molecule type" value="Genomic_DNA"/>
</dbReference>
<comment type="caution">
    <text evidence="2">The sequence shown here is derived from an EMBL/GenBank/DDBJ whole genome shotgun (WGS) entry which is preliminary data.</text>
</comment>
<accession>A0A2S5BEF2</accession>
<evidence type="ECO:0000313" key="2">
    <source>
        <dbReference type="EMBL" id="POY75149.1"/>
    </source>
</evidence>
<dbReference type="InterPro" id="IPR002347">
    <property type="entry name" value="SDR_fam"/>
</dbReference>
<dbReference type="Gene3D" id="3.40.50.720">
    <property type="entry name" value="NAD(P)-binding Rossmann-like Domain"/>
    <property type="match status" value="1"/>
</dbReference>
<evidence type="ECO:0000256" key="1">
    <source>
        <dbReference type="ARBA" id="ARBA00023002"/>
    </source>
</evidence>
<name>A0A2S5BEF2_9BASI</name>
<protein>
    <recommendedName>
        <fullName evidence="4">NAD(P)-binding protein</fullName>
    </recommendedName>
</protein>
<evidence type="ECO:0008006" key="4">
    <source>
        <dbReference type="Google" id="ProtNLM"/>
    </source>
</evidence>
<dbReference type="InterPro" id="IPR052228">
    <property type="entry name" value="Sec_Metab_Biosynth_Oxidored"/>
</dbReference>
<dbReference type="PANTHER" id="PTHR47534">
    <property type="entry name" value="YALI0E05731P"/>
    <property type="match status" value="1"/>
</dbReference>
<organism evidence="2 3">
    <name type="scientific">Rhodotorula taiwanensis</name>
    <dbReference type="NCBI Taxonomy" id="741276"/>
    <lineage>
        <taxon>Eukaryota</taxon>
        <taxon>Fungi</taxon>
        <taxon>Dikarya</taxon>
        <taxon>Basidiomycota</taxon>
        <taxon>Pucciniomycotina</taxon>
        <taxon>Microbotryomycetes</taxon>
        <taxon>Sporidiobolales</taxon>
        <taxon>Sporidiobolaceae</taxon>
        <taxon>Rhodotorula</taxon>
    </lineage>
</organism>
<dbReference type="SUPFAM" id="SSF51735">
    <property type="entry name" value="NAD(P)-binding Rossmann-fold domains"/>
    <property type="match status" value="1"/>
</dbReference>
<proteinExistence type="predicted"/>
<evidence type="ECO:0000313" key="3">
    <source>
        <dbReference type="Proteomes" id="UP000237144"/>
    </source>
</evidence>
<dbReference type="Pfam" id="PF00106">
    <property type="entry name" value="adh_short"/>
    <property type="match status" value="1"/>
</dbReference>
<dbReference type="STRING" id="741276.A0A2S5BEF2"/>
<dbReference type="PANTHER" id="PTHR47534:SF3">
    <property type="entry name" value="ALCOHOL DEHYDROGENASE-LIKE C-TERMINAL DOMAIN-CONTAINING PROTEIN"/>
    <property type="match status" value="1"/>
</dbReference>
<keyword evidence="1" id="KW-0560">Oxidoreductase</keyword>
<dbReference type="AlphaFoldDB" id="A0A2S5BEF2"/>